<name>A0A914GRE8_GLORO</name>
<evidence type="ECO:0000313" key="1">
    <source>
        <dbReference type="Proteomes" id="UP000887572"/>
    </source>
</evidence>
<protein>
    <submittedName>
        <fullName evidence="2">Uncharacterized protein</fullName>
    </submittedName>
</protein>
<dbReference type="AlphaFoldDB" id="A0A914GRE8"/>
<reference evidence="2" key="1">
    <citation type="submission" date="2022-11" db="UniProtKB">
        <authorList>
            <consortium name="WormBaseParasite"/>
        </authorList>
    </citation>
    <scope>IDENTIFICATION</scope>
</reference>
<proteinExistence type="predicted"/>
<sequence>MLSVEAQPDDDFRIYVKHPFKFKKSNSQSKEIAGDVLTGVGFAVTFISAVATGQPVVVIVGAIITYAAKVLTTEDGDDSYEECEAKLKACPAQRATCVAREDWKGANICCGDGYEWICYTNWKKDILELLKGRFPAYRKRIEKEELKEKDRQAVVKFVYDKLHCEPEKECPSCGNKYACVESSSTYDATACCEKGTIMKCCVTTTTTSTTTTTATTTTTDENLRCKKAFYESHPTEGDKYTETLDQACDRNERYCYVLNCTTVLPSIEGYIGFKAEWGCSASKTSFKDDFEKGKGRVASGRFSNSICASFVGAKYSDNSNHDQNAPISNSNVSTLWCEGGHFWEEGHHGKTITVCSKHEHYCYVLNCTLELSGKVDSLQPEHNVLTQWGCTDKKPAELSLDTEIIAETAAGRLIAHTCSRYVGKANVSRTNAGITVPTPVKDCKKAFLSKLRAYNESSDQLCGQSQRYCYVLNCSTAVEGGNQPEIMTEWGCTDSLYKTADFRQGKGRQLGEAYSVGPIPNNSVCRSYVGISSNVGIMLPILISTSNSTNSTFKCKRSRATSDGVTDDHEECPAGENVCYALFCSSMKEWGCTSTEATKCQQKIAEFNLNSNKKEECHCYFGSPDRLLTLETAMKMKSSVIHHIDKRSLNSSASALLMSRSINHCQYVLVALLTSCVYLFRNVYSTV</sequence>
<evidence type="ECO:0000313" key="2">
    <source>
        <dbReference type="WBParaSite" id="Gr19_v10_g10051.t1"/>
    </source>
</evidence>
<organism evidence="1 2">
    <name type="scientific">Globodera rostochiensis</name>
    <name type="common">Golden nematode worm</name>
    <name type="synonym">Heterodera rostochiensis</name>
    <dbReference type="NCBI Taxonomy" id="31243"/>
    <lineage>
        <taxon>Eukaryota</taxon>
        <taxon>Metazoa</taxon>
        <taxon>Ecdysozoa</taxon>
        <taxon>Nematoda</taxon>
        <taxon>Chromadorea</taxon>
        <taxon>Rhabditida</taxon>
        <taxon>Tylenchina</taxon>
        <taxon>Tylenchomorpha</taxon>
        <taxon>Tylenchoidea</taxon>
        <taxon>Heteroderidae</taxon>
        <taxon>Heteroderinae</taxon>
        <taxon>Globodera</taxon>
    </lineage>
</organism>
<accession>A0A914GRE8</accession>
<dbReference type="Proteomes" id="UP000887572">
    <property type="component" value="Unplaced"/>
</dbReference>
<keyword evidence="1" id="KW-1185">Reference proteome</keyword>
<dbReference type="WBParaSite" id="Gr19_v10_g10051.t1">
    <property type="protein sequence ID" value="Gr19_v10_g10051.t1"/>
    <property type="gene ID" value="Gr19_v10_g10051"/>
</dbReference>